<proteinExistence type="predicted"/>
<dbReference type="AlphaFoldDB" id="A0AAN4ZJD2"/>
<accession>A0AAN4ZJD2</accession>
<sequence length="100" mass="10748">MEDLTTSTAHRVIVGQEEQPGKHDRLDVVFSTDQPFLTPELIVGLIALFIVLLIIGGVVAWRCFKSTRSAPVAAARPTIPAAVATAELDPMLRKAGALKQ</sequence>
<dbReference type="Proteomes" id="UP001328107">
    <property type="component" value="Unassembled WGS sequence"/>
</dbReference>
<name>A0AAN4ZJD2_9BILA</name>
<dbReference type="EMBL" id="BTRK01000002">
    <property type="protein sequence ID" value="GMR38055.1"/>
    <property type="molecule type" value="Genomic_DNA"/>
</dbReference>
<keyword evidence="1" id="KW-0812">Transmembrane</keyword>
<protein>
    <submittedName>
        <fullName evidence="2">Uncharacterized protein</fullName>
    </submittedName>
</protein>
<comment type="caution">
    <text evidence="2">The sequence shown here is derived from an EMBL/GenBank/DDBJ whole genome shotgun (WGS) entry which is preliminary data.</text>
</comment>
<gene>
    <name evidence="2" type="ORF">PMAYCL1PPCAC_08250</name>
</gene>
<feature type="transmembrane region" description="Helical" evidence="1">
    <location>
        <begin position="41"/>
        <end position="61"/>
    </location>
</feature>
<reference evidence="3" key="1">
    <citation type="submission" date="2022-10" db="EMBL/GenBank/DDBJ databases">
        <title>Genome assembly of Pristionchus species.</title>
        <authorList>
            <person name="Yoshida K."/>
            <person name="Sommer R.J."/>
        </authorList>
    </citation>
    <scope>NUCLEOTIDE SEQUENCE [LARGE SCALE GENOMIC DNA]</scope>
    <source>
        <strain evidence="3">RS5460</strain>
    </source>
</reference>
<evidence type="ECO:0000313" key="3">
    <source>
        <dbReference type="Proteomes" id="UP001328107"/>
    </source>
</evidence>
<evidence type="ECO:0000256" key="1">
    <source>
        <dbReference type="SAM" id="Phobius"/>
    </source>
</evidence>
<evidence type="ECO:0000313" key="2">
    <source>
        <dbReference type="EMBL" id="GMR38055.1"/>
    </source>
</evidence>
<organism evidence="2 3">
    <name type="scientific">Pristionchus mayeri</name>
    <dbReference type="NCBI Taxonomy" id="1317129"/>
    <lineage>
        <taxon>Eukaryota</taxon>
        <taxon>Metazoa</taxon>
        <taxon>Ecdysozoa</taxon>
        <taxon>Nematoda</taxon>
        <taxon>Chromadorea</taxon>
        <taxon>Rhabditida</taxon>
        <taxon>Rhabditina</taxon>
        <taxon>Diplogasteromorpha</taxon>
        <taxon>Diplogasteroidea</taxon>
        <taxon>Neodiplogasteridae</taxon>
        <taxon>Pristionchus</taxon>
    </lineage>
</organism>
<keyword evidence="1" id="KW-0472">Membrane</keyword>
<keyword evidence="3" id="KW-1185">Reference proteome</keyword>
<keyword evidence="1" id="KW-1133">Transmembrane helix</keyword>